<dbReference type="EMBL" id="PQFF01000179">
    <property type="protein sequence ID" value="RHZ76823.1"/>
    <property type="molecule type" value="Genomic_DNA"/>
</dbReference>
<keyword evidence="2" id="KW-1185">Reference proteome</keyword>
<accession>A0A397IV57</accession>
<gene>
    <name evidence="1" type="ORF">Glove_189g28</name>
</gene>
<protein>
    <submittedName>
        <fullName evidence="1">Uncharacterized protein</fullName>
    </submittedName>
</protein>
<comment type="caution">
    <text evidence="1">The sequence shown here is derived from an EMBL/GenBank/DDBJ whole genome shotgun (WGS) entry which is preliminary data.</text>
</comment>
<organism evidence="1 2">
    <name type="scientific">Diversispora epigaea</name>
    <dbReference type="NCBI Taxonomy" id="1348612"/>
    <lineage>
        <taxon>Eukaryota</taxon>
        <taxon>Fungi</taxon>
        <taxon>Fungi incertae sedis</taxon>
        <taxon>Mucoromycota</taxon>
        <taxon>Glomeromycotina</taxon>
        <taxon>Glomeromycetes</taxon>
        <taxon>Diversisporales</taxon>
        <taxon>Diversisporaceae</taxon>
        <taxon>Diversispora</taxon>
    </lineage>
</organism>
<dbReference type="Proteomes" id="UP000266861">
    <property type="component" value="Unassembled WGS sequence"/>
</dbReference>
<proteinExistence type="predicted"/>
<sequence length="311" mass="35924">MPNSLPVGNLQPTILIETNNEPEVSSFLYNENKENNNAEDEINVSQAITQASNEISKNIQIIDESDFENNEVPNIKYVRNNGLDYNFLIAERKKHDAYNSRPILRQLKTLNTRNSDNENSIQPNIASQMVSHFANNNSREQNFVSQRENRWKSSHQSMAESLANHNNKKNQQLNSGKRNLIPYIPNIENTNINDDFPLIQNHFVLCIYVLALYYELYGNHSFNTKPVTKIDDISKITLKIFLPVSSNLFSQYTPEECNIVTHRNLSNIIFHLLTNDVIINEQSLILSNVAKNYYNYFKRNDVISLILENNS</sequence>
<evidence type="ECO:0000313" key="1">
    <source>
        <dbReference type="EMBL" id="RHZ76823.1"/>
    </source>
</evidence>
<evidence type="ECO:0000313" key="2">
    <source>
        <dbReference type="Proteomes" id="UP000266861"/>
    </source>
</evidence>
<dbReference type="STRING" id="1348612.A0A397IV57"/>
<dbReference type="AlphaFoldDB" id="A0A397IV57"/>
<name>A0A397IV57_9GLOM</name>
<reference evidence="1 2" key="1">
    <citation type="submission" date="2018-08" db="EMBL/GenBank/DDBJ databases">
        <title>Genome and evolution of the arbuscular mycorrhizal fungus Diversispora epigaea (formerly Glomus versiforme) and its bacterial endosymbionts.</title>
        <authorList>
            <person name="Sun X."/>
            <person name="Fei Z."/>
            <person name="Harrison M."/>
        </authorList>
    </citation>
    <scope>NUCLEOTIDE SEQUENCE [LARGE SCALE GENOMIC DNA]</scope>
    <source>
        <strain evidence="1 2">IT104</strain>
    </source>
</reference>